<dbReference type="InterPro" id="IPR010442">
    <property type="entry name" value="PET_domain"/>
</dbReference>
<organism evidence="12 13">
    <name type="scientific">Patiria miniata</name>
    <name type="common">Bat star</name>
    <name type="synonym">Asterina miniata</name>
    <dbReference type="NCBI Taxonomy" id="46514"/>
    <lineage>
        <taxon>Eukaryota</taxon>
        <taxon>Metazoa</taxon>
        <taxon>Echinodermata</taxon>
        <taxon>Eleutherozoa</taxon>
        <taxon>Asterozoa</taxon>
        <taxon>Asteroidea</taxon>
        <taxon>Valvatacea</taxon>
        <taxon>Valvatida</taxon>
        <taxon>Asterinidae</taxon>
        <taxon>Patiria</taxon>
    </lineage>
</organism>
<dbReference type="Proteomes" id="UP000887568">
    <property type="component" value="Unplaced"/>
</dbReference>
<dbReference type="InterPro" id="IPR033724">
    <property type="entry name" value="PET_testin"/>
</dbReference>
<feature type="domain" description="PET" evidence="11">
    <location>
        <begin position="105"/>
        <end position="214"/>
    </location>
</feature>
<dbReference type="SMART" id="SM00132">
    <property type="entry name" value="LIM"/>
    <property type="match status" value="3"/>
</dbReference>
<dbReference type="GO" id="GO:0005737">
    <property type="term" value="C:cytoplasm"/>
    <property type="evidence" value="ECO:0007669"/>
    <property type="project" value="UniProtKB-SubCell"/>
</dbReference>
<evidence type="ECO:0000259" key="10">
    <source>
        <dbReference type="PROSITE" id="PS50023"/>
    </source>
</evidence>
<feature type="domain" description="LIM zinc-binding" evidence="10">
    <location>
        <begin position="341"/>
        <end position="401"/>
    </location>
</feature>
<evidence type="ECO:0000256" key="3">
    <source>
        <dbReference type="ARBA" id="ARBA00022490"/>
    </source>
</evidence>
<dbReference type="Gene3D" id="2.10.110.10">
    <property type="entry name" value="Cysteine Rich Protein"/>
    <property type="match status" value="3"/>
</dbReference>
<keyword evidence="5" id="KW-0677">Repeat</keyword>
<dbReference type="PANTHER" id="PTHR24211">
    <property type="entry name" value="LIM DOMAIN-CONTAINING PROTEIN"/>
    <property type="match status" value="1"/>
</dbReference>
<proteinExistence type="inferred from homology"/>
<dbReference type="FunFam" id="2.10.110.10:FF:000035">
    <property type="entry name" value="prickle-like protein 2 isoform X1"/>
    <property type="match status" value="1"/>
</dbReference>
<accession>A0A913ZR81</accession>
<sequence>MGDVQHEQGDSPYESIAKIDTSKKEVVLGHEIGSGAQCLKCGDACTGLELHFWRRICKICKCSPEDHAVVVQEQETVRKVGRLFDSTKYKKYAIERMTIEHTEMMAKPEEVQTANASPSKHVTFEWIPQGATENMAKRYMEMIPIENQPVEGTEGAQHRAKQMQRQLPDHDQQPELCQQLNTEEAERMLDFVKDYKEKAVGIGQVQPVVPDANPQLQMQNLSLEESAAPAPGHPGAPDVVPGTEHQPGKASVGVGGDAQALQAAETPKAGADETKWKCCRCAKGMTGGDVAVFAERAGNDKCWHPGCFRCRTCNELLVDLIYFYKDEDIFCGRHYADLLKPRCAACDELIFSEKYTLAEELSWHIDHFCCWNCDTVLGGRRYVARESHPYCLPCYDKLFAKYCGTCNEKIEADSKRLNHENNFWHADAVCFKCSSCAVSLVGRSFLPKDRNIFCSVQCKRKYYNQ</sequence>
<dbReference type="CDD" id="cd09341">
    <property type="entry name" value="LIM2_Testin_like"/>
    <property type="match status" value="1"/>
</dbReference>
<dbReference type="CDD" id="cd09829">
    <property type="entry name" value="PET_testin"/>
    <property type="match status" value="1"/>
</dbReference>
<dbReference type="GO" id="GO:0008270">
    <property type="term" value="F:zinc ion binding"/>
    <property type="evidence" value="ECO:0007669"/>
    <property type="project" value="InterPro"/>
</dbReference>
<evidence type="ECO:0000256" key="5">
    <source>
        <dbReference type="ARBA" id="ARBA00022737"/>
    </source>
</evidence>
<evidence type="ECO:0000256" key="9">
    <source>
        <dbReference type="SAM" id="MobiDB-lite"/>
    </source>
</evidence>
<dbReference type="EnsemblMetazoa" id="XM_038198350.1">
    <property type="protein sequence ID" value="XP_038054278.1"/>
    <property type="gene ID" value="LOC119726607"/>
</dbReference>
<comment type="similarity">
    <text evidence="2">Belongs to the prickle / espinas / testin family.</text>
</comment>
<evidence type="ECO:0000256" key="7">
    <source>
        <dbReference type="ARBA" id="ARBA00023038"/>
    </source>
</evidence>
<dbReference type="PROSITE" id="PS51303">
    <property type="entry name" value="PET"/>
    <property type="match status" value="1"/>
</dbReference>
<evidence type="ECO:0000313" key="13">
    <source>
        <dbReference type="Proteomes" id="UP000887568"/>
    </source>
</evidence>
<evidence type="ECO:0000256" key="4">
    <source>
        <dbReference type="ARBA" id="ARBA00022723"/>
    </source>
</evidence>
<dbReference type="PANTHER" id="PTHR24211:SF22">
    <property type="entry name" value="TESTIN"/>
    <property type="match status" value="1"/>
</dbReference>
<dbReference type="InterPro" id="IPR047120">
    <property type="entry name" value="Pk/Esn/Tes"/>
</dbReference>
<reference evidence="12" key="1">
    <citation type="submission" date="2022-11" db="UniProtKB">
        <authorList>
            <consortium name="EnsemblMetazoa"/>
        </authorList>
    </citation>
    <scope>IDENTIFICATION</scope>
</reference>
<feature type="region of interest" description="Disordered" evidence="9">
    <location>
        <begin position="226"/>
        <end position="254"/>
    </location>
</feature>
<protein>
    <recommendedName>
        <fullName evidence="14">Testin</fullName>
    </recommendedName>
</protein>
<keyword evidence="6 8" id="KW-0862">Zinc</keyword>
<dbReference type="InterPro" id="IPR001781">
    <property type="entry name" value="Znf_LIM"/>
</dbReference>
<keyword evidence="13" id="KW-1185">Reference proteome</keyword>
<evidence type="ECO:0000256" key="1">
    <source>
        <dbReference type="ARBA" id="ARBA00004496"/>
    </source>
</evidence>
<evidence type="ECO:0008006" key="14">
    <source>
        <dbReference type="Google" id="ProtNLM"/>
    </source>
</evidence>
<dbReference type="PROSITE" id="PS00478">
    <property type="entry name" value="LIM_DOMAIN_1"/>
    <property type="match status" value="1"/>
</dbReference>
<keyword evidence="7 8" id="KW-0440">LIM domain</keyword>
<keyword evidence="4 8" id="KW-0479">Metal-binding</keyword>
<dbReference type="RefSeq" id="XP_038054278.1">
    <property type="nucleotide sequence ID" value="XM_038198350.1"/>
</dbReference>
<evidence type="ECO:0000313" key="12">
    <source>
        <dbReference type="EnsemblMetazoa" id="XP_038054278.1"/>
    </source>
</evidence>
<feature type="domain" description="LIM zinc-binding" evidence="10">
    <location>
        <begin position="276"/>
        <end position="340"/>
    </location>
</feature>
<evidence type="ECO:0000256" key="6">
    <source>
        <dbReference type="ARBA" id="ARBA00022833"/>
    </source>
</evidence>
<dbReference type="AlphaFoldDB" id="A0A913ZR81"/>
<evidence type="ECO:0000256" key="8">
    <source>
        <dbReference type="PROSITE-ProRule" id="PRU00125"/>
    </source>
</evidence>
<dbReference type="OMA" id="NFSCHQC"/>
<dbReference type="OrthoDB" id="10069167at2759"/>
<dbReference type="GeneID" id="119726607"/>
<dbReference type="Pfam" id="PF00412">
    <property type="entry name" value="LIM"/>
    <property type="match status" value="3"/>
</dbReference>
<keyword evidence="3" id="KW-0963">Cytoplasm</keyword>
<dbReference type="Pfam" id="PF06297">
    <property type="entry name" value="PET"/>
    <property type="match status" value="1"/>
</dbReference>
<dbReference type="SUPFAM" id="SSF57716">
    <property type="entry name" value="Glucocorticoid receptor-like (DNA-binding domain)"/>
    <property type="match status" value="2"/>
</dbReference>
<dbReference type="FunFam" id="2.10.110.10:FF:000005">
    <property type="entry name" value="Testin isoform 1"/>
    <property type="match status" value="1"/>
</dbReference>
<feature type="compositionally biased region" description="Low complexity" evidence="9">
    <location>
        <begin position="227"/>
        <end position="237"/>
    </location>
</feature>
<name>A0A913ZR81_PATMI</name>
<evidence type="ECO:0000256" key="2">
    <source>
        <dbReference type="ARBA" id="ARBA00008268"/>
    </source>
</evidence>
<comment type="subcellular location">
    <subcellularLocation>
        <location evidence="1">Cytoplasm</location>
    </subcellularLocation>
</comment>
<dbReference type="PROSITE" id="PS50023">
    <property type="entry name" value="LIM_DOMAIN_2"/>
    <property type="match status" value="2"/>
</dbReference>
<evidence type="ECO:0000259" key="11">
    <source>
        <dbReference type="PROSITE" id="PS51303"/>
    </source>
</evidence>
<dbReference type="CDD" id="cd09340">
    <property type="entry name" value="LIM1_Testin_like"/>
    <property type="match status" value="1"/>
</dbReference>